<protein>
    <submittedName>
        <fullName evidence="1">Uncharacterized protein</fullName>
    </submittedName>
</protein>
<gene>
    <name evidence="1" type="ORF">G3I71_09435</name>
</gene>
<dbReference type="EMBL" id="JAAGLU010000007">
    <property type="protein sequence ID" value="NEC86036.1"/>
    <property type="molecule type" value="Genomic_DNA"/>
</dbReference>
<evidence type="ECO:0000313" key="1">
    <source>
        <dbReference type="EMBL" id="NEC86036.1"/>
    </source>
</evidence>
<sequence>MAWLHICTPHRATPTATSTCECGRNRRAFGGARVLALIDDHTTHRDHCPLRTTLEGRQAA</sequence>
<reference evidence="1" key="1">
    <citation type="submission" date="2020-01" db="EMBL/GenBank/DDBJ databases">
        <title>Insect and environment-associated Actinomycetes.</title>
        <authorList>
            <person name="Currrie C."/>
            <person name="Chevrette M."/>
            <person name="Carlson C."/>
            <person name="Stubbendieck R."/>
            <person name="Wendt-Pienkowski E."/>
        </authorList>
    </citation>
    <scope>NUCLEOTIDE SEQUENCE</scope>
    <source>
        <strain evidence="1">SID12501</strain>
    </source>
</reference>
<accession>A0A6B3BNX3</accession>
<proteinExistence type="predicted"/>
<organism evidence="1">
    <name type="scientific">Streptomyces sp. SID12501</name>
    <dbReference type="NCBI Taxonomy" id="2706042"/>
    <lineage>
        <taxon>Bacteria</taxon>
        <taxon>Bacillati</taxon>
        <taxon>Actinomycetota</taxon>
        <taxon>Actinomycetes</taxon>
        <taxon>Kitasatosporales</taxon>
        <taxon>Streptomycetaceae</taxon>
        <taxon>Streptomyces</taxon>
    </lineage>
</organism>
<name>A0A6B3BNX3_9ACTN</name>
<dbReference type="AlphaFoldDB" id="A0A6B3BNX3"/>
<comment type="caution">
    <text evidence="1">The sequence shown here is derived from an EMBL/GenBank/DDBJ whole genome shotgun (WGS) entry which is preliminary data.</text>
</comment>